<reference evidence="1" key="1">
    <citation type="submission" date="2019-05" db="EMBL/GenBank/DDBJ databases">
        <title>Revised genome assembly of Burkholderiaceae (previously Ralstonia) sp. PBA.</title>
        <authorList>
            <person name="Gan H.M."/>
        </authorList>
    </citation>
    <scope>NUCLEOTIDE SEQUENCE</scope>
    <source>
        <strain evidence="1">PBA</strain>
    </source>
</reference>
<protein>
    <submittedName>
        <fullName evidence="1">Uncharacterized protein</fullName>
    </submittedName>
</protein>
<accession>A0ACD3SM30</accession>
<keyword evidence="2" id="KW-1185">Reference proteome</keyword>
<evidence type="ECO:0000313" key="1">
    <source>
        <dbReference type="EMBL" id="TMS57301.1"/>
    </source>
</evidence>
<sequence length="79" mass="8838">MFQECARAFCSSIDYANAVTSNLVTRLQYDALGNLIARTEAEGRPEIRTRAMNTMPSDGRFARSIRPCLSITLAPIAWR</sequence>
<comment type="caution">
    <text evidence="1">The sequence shown here is derived from an EMBL/GenBank/DDBJ whole genome shotgun (WGS) entry which is preliminary data.</text>
</comment>
<name>A0ACD3SM30_9BURK</name>
<proteinExistence type="predicted"/>
<gene>
    <name evidence="1" type="ORF">MW7_013310</name>
</gene>
<dbReference type="Proteomes" id="UP000004277">
    <property type="component" value="Unassembled WGS sequence"/>
</dbReference>
<dbReference type="EMBL" id="AKCV02000025">
    <property type="protein sequence ID" value="TMS57301.1"/>
    <property type="molecule type" value="Genomic_DNA"/>
</dbReference>
<evidence type="ECO:0000313" key="2">
    <source>
        <dbReference type="Proteomes" id="UP000004277"/>
    </source>
</evidence>
<organism evidence="1 2">
    <name type="scientific">Imbroritus primus</name>
    <dbReference type="NCBI Taxonomy" id="3058603"/>
    <lineage>
        <taxon>Bacteria</taxon>
        <taxon>Pseudomonadati</taxon>
        <taxon>Pseudomonadota</taxon>
        <taxon>Betaproteobacteria</taxon>
        <taxon>Burkholderiales</taxon>
        <taxon>Burkholderiaceae</taxon>
        <taxon>Imbroritus</taxon>
    </lineage>
</organism>